<accession>Q4SET2</accession>
<proteinExistence type="predicted"/>
<comment type="caution">
    <text evidence="2">The sequence shown here is derived from an EMBL/GenBank/DDBJ whole genome shotgun (WGS) entry which is preliminary data.</text>
</comment>
<dbReference type="KEGG" id="tng:GSTEN00019400G001"/>
<organism evidence="2">
    <name type="scientific">Tetraodon nigroviridis</name>
    <name type="common">Spotted green pufferfish</name>
    <name type="synonym">Chelonodon nigroviridis</name>
    <dbReference type="NCBI Taxonomy" id="99883"/>
    <lineage>
        <taxon>Eukaryota</taxon>
        <taxon>Metazoa</taxon>
        <taxon>Chordata</taxon>
        <taxon>Craniata</taxon>
        <taxon>Vertebrata</taxon>
        <taxon>Euteleostomi</taxon>
        <taxon>Actinopterygii</taxon>
        <taxon>Neopterygii</taxon>
        <taxon>Teleostei</taxon>
        <taxon>Neoteleostei</taxon>
        <taxon>Acanthomorphata</taxon>
        <taxon>Eupercaria</taxon>
        <taxon>Tetraodontiformes</taxon>
        <taxon>Tetradontoidea</taxon>
        <taxon>Tetraodontidae</taxon>
        <taxon>Tetraodon</taxon>
    </lineage>
</organism>
<gene>
    <name evidence="2" type="ORF">GSTENG00019400001</name>
</gene>
<reference evidence="2" key="1">
    <citation type="journal article" date="2004" name="Nature">
        <title>Genome duplication in the teleost fish Tetraodon nigroviridis reveals the early vertebrate proto-karyotype.</title>
        <authorList>
            <person name="Jaillon O."/>
            <person name="Aury J.-M."/>
            <person name="Brunet F."/>
            <person name="Petit J.-L."/>
            <person name="Stange-Thomann N."/>
            <person name="Mauceli E."/>
            <person name="Bouneau L."/>
            <person name="Fischer C."/>
            <person name="Ozouf-Costaz C."/>
            <person name="Bernot A."/>
            <person name="Nicaud S."/>
            <person name="Jaffe D."/>
            <person name="Fisher S."/>
            <person name="Lutfalla G."/>
            <person name="Dossat C."/>
            <person name="Segurens B."/>
            <person name="Dasilva C."/>
            <person name="Salanoubat M."/>
            <person name="Levy M."/>
            <person name="Boudet N."/>
            <person name="Castellano S."/>
            <person name="Anthouard V."/>
            <person name="Jubin C."/>
            <person name="Castelli V."/>
            <person name="Katinka M."/>
            <person name="Vacherie B."/>
            <person name="Biemont C."/>
            <person name="Skalli Z."/>
            <person name="Cattolico L."/>
            <person name="Poulain J."/>
            <person name="De Berardinis V."/>
            <person name="Cruaud C."/>
            <person name="Duprat S."/>
            <person name="Brottier P."/>
            <person name="Coutanceau J.-P."/>
            <person name="Gouzy J."/>
            <person name="Parra G."/>
            <person name="Lardier G."/>
            <person name="Chapple C."/>
            <person name="McKernan K.J."/>
            <person name="McEwan P."/>
            <person name="Bosak S."/>
            <person name="Kellis M."/>
            <person name="Volff J.-N."/>
            <person name="Guigo R."/>
            <person name="Zody M.C."/>
            <person name="Mesirov J."/>
            <person name="Lindblad-Toh K."/>
            <person name="Birren B."/>
            <person name="Nusbaum C."/>
            <person name="Kahn D."/>
            <person name="Robinson-Rechavi M."/>
            <person name="Laudet V."/>
            <person name="Schachter V."/>
            <person name="Quetier F."/>
            <person name="Saurin W."/>
            <person name="Scarpelli C."/>
            <person name="Wincker P."/>
            <person name="Lander E.S."/>
            <person name="Weissenbach J."/>
            <person name="Roest Crollius H."/>
        </authorList>
    </citation>
    <scope>NUCLEOTIDE SEQUENCE [LARGE SCALE GENOMIC DNA]</scope>
</reference>
<dbReference type="EMBL" id="CAAE01014613">
    <property type="protein sequence ID" value="CAG00850.1"/>
    <property type="molecule type" value="Genomic_DNA"/>
</dbReference>
<dbReference type="AlphaFoldDB" id="Q4SET2"/>
<feature type="region of interest" description="Disordered" evidence="1">
    <location>
        <begin position="1"/>
        <end position="105"/>
    </location>
</feature>
<feature type="compositionally biased region" description="Basic and acidic residues" evidence="1">
    <location>
        <begin position="36"/>
        <end position="56"/>
    </location>
</feature>
<evidence type="ECO:0000256" key="1">
    <source>
        <dbReference type="SAM" id="MobiDB-lite"/>
    </source>
</evidence>
<protein>
    <submittedName>
        <fullName evidence="2">(spotted green pufferfish) hypothetical protein</fullName>
    </submittedName>
</protein>
<evidence type="ECO:0000313" key="2">
    <source>
        <dbReference type="EMBL" id="CAG00850.1"/>
    </source>
</evidence>
<name>Q4SET2_TETNG</name>
<reference evidence="2" key="2">
    <citation type="submission" date="2004-02" db="EMBL/GenBank/DDBJ databases">
        <authorList>
            <consortium name="Genoscope"/>
            <consortium name="Whitehead Institute Centre for Genome Research"/>
        </authorList>
    </citation>
    <scope>NUCLEOTIDE SEQUENCE</scope>
</reference>
<sequence>MYSPTKVENVPLEPGFIPDEDERSDLQTPSKKKAKKDLEPDKILDQRQKKSLEKVAEWLMNVPSEQSLELENPEEDGDDSDSRSSTSTIDLGQLHRGANPTRGRAKALEDQVFGAVYKRERRGKEMVKPTEAALEVARFNLSVENTSEDENRGAVNDVASSQFSSEVLVTQQKIEMKKELVRLEKLMALVSEVLHEKEASPAKDMLDKTTQKITGA</sequence>
<dbReference type="OrthoDB" id="6105938at2759"/>